<gene>
    <name evidence="2" type="ORF">EHYA_02413</name>
</gene>
<keyword evidence="1" id="KW-0732">Signal</keyword>
<name>A0A401YJF0_9ACTN</name>
<sequence>MTLTRPGRRMAALFGGLALAGATALIPTTAVAAPPTSDPTPAATASVLAGNRTQAAAGWLARQLVDGERFETTFDGVTYPDQGLTIDAVLAFAAAGVAEQNGAKATAWLARPEILSGYIGDGTTNAYAGATAKTLLAAEVRRVDPTTFGGVDLPARLRSLQQPSGRFTDTSPWGDYSNAFSQSLALLALDRTPAGAPTAAVDFLAGAHCADGGFPLDYGQPTCTSDADSTAMSVQALAATGRHQEAAAGLRWLVAHRLPDGGFGTPGATASNANSTGLAAQALLSGGRLIPGLTARHFLTERQVGCSADAGTRGAIAYDAGGYNPATATRATAQAVLGLAGTGFADLSNAGARQNAPTLHCPAPTN</sequence>
<evidence type="ECO:0008006" key="4">
    <source>
        <dbReference type="Google" id="ProtNLM"/>
    </source>
</evidence>
<dbReference type="CDD" id="cd00688">
    <property type="entry name" value="ISOPREN_C2_like"/>
    <property type="match status" value="1"/>
</dbReference>
<feature type="chain" id="PRO_5019313267" description="Peptidase" evidence="1">
    <location>
        <begin position="33"/>
        <end position="366"/>
    </location>
</feature>
<evidence type="ECO:0000256" key="1">
    <source>
        <dbReference type="SAM" id="SignalP"/>
    </source>
</evidence>
<comment type="caution">
    <text evidence="2">The sequence shown here is derived from an EMBL/GenBank/DDBJ whole genome shotgun (WGS) entry which is preliminary data.</text>
</comment>
<organism evidence="2 3">
    <name type="scientific">Embleya hyalina</name>
    <dbReference type="NCBI Taxonomy" id="516124"/>
    <lineage>
        <taxon>Bacteria</taxon>
        <taxon>Bacillati</taxon>
        <taxon>Actinomycetota</taxon>
        <taxon>Actinomycetes</taxon>
        <taxon>Kitasatosporales</taxon>
        <taxon>Streptomycetaceae</taxon>
        <taxon>Embleya</taxon>
    </lineage>
</organism>
<evidence type="ECO:0000313" key="2">
    <source>
        <dbReference type="EMBL" id="GCD94744.1"/>
    </source>
</evidence>
<dbReference type="InterPro" id="IPR008930">
    <property type="entry name" value="Terpenoid_cyclase/PrenylTrfase"/>
</dbReference>
<evidence type="ECO:0000313" key="3">
    <source>
        <dbReference type="Proteomes" id="UP000286931"/>
    </source>
</evidence>
<feature type="signal peptide" evidence="1">
    <location>
        <begin position="1"/>
        <end position="32"/>
    </location>
</feature>
<dbReference type="SUPFAM" id="SSF48239">
    <property type="entry name" value="Terpenoid cyclases/Protein prenyltransferases"/>
    <property type="match status" value="1"/>
</dbReference>
<dbReference type="RefSeq" id="WP_126636898.1">
    <property type="nucleotide sequence ID" value="NZ_BIFH01000016.1"/>
</dbReference>
<protein>
    <recommendedName>
        <fullName evidence="4">Peptidase</fullName>
    </recommendedName>
</protein>
<keyword evidence="3" id="KW-1185">Reference proteome</keyword>
<reference evidence="2 3" key="1">
    <citation type="submission" date="2018-12" db="EMBL/GenBank/DDBJ databases">
        <title>Draft genome sequence of Embleya hyalina NBRC 13850T.</title>
        <authorList>
            <person name="Komaki H."/>
            <person name="Hosoyama A."/>
            <person name="Kimura A."/>
            <person name="Ichikawa N."/>
            <person name="Tamura T."/>
        </authorList>
    </citation>
    <scope>NUCLEOTIDE SEQUENCE [LARGE SCALE GENOMIC DNA]</scope>
    <source>
        <strain evidence="2 3">NBRC 13850</strain>
    </source>
</reference>
<dbReference type="AlphaFoldDB" id="A0A401YJF0"/>
<dbReference type="EMBL" id="BIFH01000016">
    <property type="protein sequence ID" value="GCD94744.1"/>
    <property type="molecule type" value="Genomic_DNA"/>
</dbReference>
<accession>A0A401YJF0</accession>
<dbReference type="Proteomes" id="UP000286931">
    <property type="component" value="Unassembled WGS sequence"/>
</dbReference>
<dbReference type="OrthoDB" id="4842970at2"/>
<dbReference type="Gene3D" id="1.50.10.20">
    <property type="match status" value="1"/>
</dbReference>
<proteinExistence type="predicted"/>